<dbReference type="InterPro" id="IPR024072">
    <property type="entry name" value="DHFR-like_dom_sf"/>
</dbReference>
<evidence type="ECO:0000313" key="2">
    <source>
        <dbReference type="EMBL" id="AXE40026.1"/>
    </source>
</evidence>
<dbReference type="AlphaFoldDB" id="A0A344UXM8"/>
<dbReference type="Proteomes" id="UP000251995">
    <property type="component" value="Chromosome"/>
</dbReference>
<dbReference type="GO" id="GO:0008703">
    <property type="term" value="F:5-amino-6-(5-phosphoribosylamino)uracil reductase activity"/>
    <property type="evidence" value="ECO:0007669"/>
    <property type="project" value="InterPro"/>
</dbReference>
<dbReference type="KEGG" id="acij:JS278_02892"/>
<feature type="domain" description="Bacterial bifunctional deaminase-reductase C-terminal" evidence="1">
    <location>
        <begin position="4"/>
        <end position="180"/>
    </location>
</feature>
<dbReference type="SUPFAM" id="SSF53597">
    <property type="entry name" value="Dihydrofolate reductase-like"/>
    <property type="match status" value="1"/>
</dbReference>
<dbReference type="OrthoDB" id="3471498at2"/>
<proteinExistence type="predicted"/>
<name>A0A344UXM8_9ACTN</name>
<dbReference type="EMBL" id="CP025198">
    <property type="protein sequence ID" value="AXE40026.1"/>
    <property type="molecule type" value="Genomic_DNA"/>
</dbReference>
<reference evidence="2 3" key="1">
    <citation type="submission" date="2017-12" db="EMBL/GenBank/DDBJ databases">
        <title>The whole genome sequence of the Acidipropionibacterium virtanenii sp. nov. type strain JS278.</title>
        <authorList>
            <person name="Laine P."/>
            <person name="Deptula P."/>
            <person name="Varmanen P."/>
            <person name="Auvinen P."/>
        </authorList>
    </citation>
    <scope>NUCLEOTIDE SEQUENCE [LARGE SCALE GENOMIC DNA]</scope>
    <source>
        <strain evidence="2 3">JS278</strain>
    </source>
</reference>
<sequence length="206" mass="22367">MRRLIVNNIVSLDGYYADAVGSPLALNMDAMFDQANLDSISVADVLLLGRDSFDGFSSHWPFVAEAPEPVDPDAPEARVYSDVNRETSRCYNALPKVVVSDRGPVADDNAWAGSTTVIPRDQAARWVSEAKRSGDGDIVVFGSRRTWNALMAKGLVDELHLMVSPTVIGSGVPLFSAPATLDLIDCRREVDSPNVQLRYCVVSSSH</sequence>
<dbReference type="RefSeq" id="WP_114045806.1">
    <property type="nucleotide sequence ID" value="NZ_CP025198.1"/>
</dbReference>
<dbReference type="InterPro" id="IPR002734">
    <property type="entry name" value="RibDG_C"/>
</dbReference>
<evidence type="ECO:0000259" key="1">
    <source>
        <dbReference type="Pfam" id="PF01872"/>
    </source>
</evidence>
<protein>
    <recommendedName>
        <fullName evidence="1">Bacterial bifunctional deaminase-reductase C-terminal domain-containing protein</fullName>
    </recommendedName>
</protein>
<dbReference type="Gene3D" id="3.40.430.10">
    <property type="entry name" value="Dihydrofolate Reductase, subunit A"/>
    <property type="match status" value="1"/>
</dbReference>
<gene>
    <name evidence="2" type="ORF">JS278_02892</name>
</gene>
<organism evidence="2 3">
    <name type="scientific">Acidipropionibacterium virtanenii</name>
    <dbReference type="NCBI Taxonomy" id="2057246"/>
    <lineage>
        <taxon>Bacteria</taxon>
        <taxon>Bacillati</taxon>
        <taxon>Actinomycetota</taxon>
        <taxon>Actinomycetes</taxon>
        <taxon>Propionibacteriales</taxon>
        <taxon>Propionibacteriaceae</taxon>
        <taxon>Acidipropionibacterium</taxon>
    </lineage>
</organism>
<dbReference type="GO" id="GO:0009231">
    <property type="term" value="P:riboflavin biosynthetic process"/>
    <property type="evidence" value="ECO:0007669"/>
    <property type="project" value="InterPro"/>
</dbReference>
<evidence type="ECO:0000313" key="3">
    <source>
        <dbReference type="Proteomes" id="UP000251995"/>
    </source>
</evidence>
<accession>A0A344UXM8</accession>
<dbReference type="Pfam" id="PF01872">
    <property type="entry name" value="RibD_C"/>
    <property type="match status" value="1"/>
</dbReference>
<keyword evidence="3" id="KW-1185">Reference proteome</keyword>